<dbReference type="Proteomes" id="UP001295740">
    <property type="component" value="Unassembled WGS sequence"/>
</dbReference>
<dbReference type="Gene3D" id="3.30.160.60">
    <property type="entry name" value="Classic Zinc Finger"/>
    <property type="match status" value="1"/>
</dbReference>
<organism evidence="2 3">
    <name type="scientific">Anthostomella pinea</name>
    <dbReference type="NCBI Taxonomy" id="933095"/>
    <lineage>
        <taxon>Eukaryota</taxon>
        <taxon>Fungi</taxon>
        <taxon>Dikarya</taxon>
        <taxon>Ascomycota</taxon>
        <taxon>Pezizomycotina</taxon>
        <taxon>Sordariomycetes</taxon>
        <taxon>Xylariomycetidae</taxon>
        <taxon>Xylariales</taxon>
        <taxon>Xylariaceae</taxon>
        <taxon>Anthostomella</taxon>
    </lineage>
</organism>
<gene>
    <name evidence="2" type="ORF">KHLLAP_LOCUS11492</name>
</gene>
<evidence type="ECO:0000259" key="1">
    <source>
        <dbReference type="SMART" id="SM00355"/>
    </source>
</evidence>
<feature type="domain" description="C2H2-type" evidence="1">
    <location>
        <begin position="169"/>
        <end position="194"/>
    </location>
</feature>
<proteinExistence type="predicted"/>
<accession>A0AAI8VUR9</accession>
<dbReference type="EMBL" id="CAUWAG010000018">
    <property type="protein sequence ID" value="CAJ2511024.1"/>
    <property type="molecule type" value="Genomic_DNA"/>
</dbReference>
<dbReference type="AlphaFoldDB" id="A0AAI8VUR9"/>
<comment type="caution">
    <text evidence="2">The sequence shown here is derived from an EMBL/GenBank/DDBJ whole genome shotgun (WGS) entry which is preliminary data.</text>
</comment>
<name>A0AAI8VUR9_9PEZI</name>
<keyword evidence="3" id="KW-1185">Reference proteome</keyword>
<feature type="domain" description="C2H2-type" evidence="1">
    <location>
        <begin position="143"/>
        <end position="166"/>
    </location>
</feature>
<dbReference type="SMART" id="SM00355">
    <property type="entry name" value="ZnF_C2H2"/>
    <property type="match status" value="3"/>
</dbReference>
<dbReference type="InterPro" id="IPR013087">
    <property type="entry name" value="Znf_C2H2_type"/>
</dbReference>
<reference evidence="2" key="1">
    <citation type="submission" date="2023-10" db="EMBL/GenBank/DDBJ databases">
        <authorList>
            <person name="Hackl T."/>
        </authorList>
    </citation>
    <scope>NUCLEOTIDE SEQUENCE</scope>
</reference>
<protein>
    <submittedName>
        <fullName evidence="2">Uu.00g066490.m01.CDS01</fullName>
    </submittedName>
</protein>
<feature type="domain" description="C2H2-type" evidence="1">
    <location>
        <begin position="208"/>
        <end position="232"/>
    </location>
</feature>
<evidence type="ECO:0000313" key="3">
    <source>
        <dbReference type="Proteomes" id="UP001295740"/>
    </source>
</evidence>
<evidence type="ECO:0000313" key="2">
    <source>
        <dbReference type="EMBL" id="CAJ2511024.1"/>
    </source>
</evidence>
<sequence length="236" mass="26182">MDGATLPNMHPESVVDLIVGIAALQRIAESPEEPTEDDIETCTHLITRIQEMILGLQVCKDFIDESLEEKQQQQLMTAARDRGTGVQEDDELGSLHQKKDTVEGLIKELYKMRTAAIAAAGDADDVDDADDEDGGDDNAAVVFACTRCNARHGRLATHRQHLRMRHPGLSCRHPMCGTSFATEAEMLTQLNSAHIRPIPVSIDEENRFACSWQGCDKTFTRFSSVQRCVMYHQTAA</sequence>